<keyword evidence="4" id="KW-1185">Reference proteome</keyword>
<dbReference type="RefSeq" id="WP_136426003.1">
    <property type="nucleotide sequence ID" value="NZ_SSSM01000001.1"/>
</dbReference>
<accession>A0A4S4FTE4</accession>
<dbReference type="AlphaFoldDB" id="A0A4S4FTE4"/>
<comment type="caution">
    <text evidence="3">The sequence shown here is derived from an EMBL/GenBank/DDBJ whole genome shotgun (WGS) entry which is preliminary data.</text>
</comment>
<feature type="transmembrane region" description="Helical" evidence="2">
    <location>
        <begin position="47"/>
        <end position="66"/>
    </location>
</feature>
<evidence type="ECO:0000313" key="4">
    <source>
        <dbReference type="Proteomes" id="UP000309133"/>
    </source>
</evidence>
<keyword evidence="2" id="KW-0472">Membrane</keyword>
<gene>
    <name evidence="3" type="ORF">E6C64_02385</name>
</gene>
<sequence length="172" mass="18172">MLVDRDAAVTIWTAVGALGVLALTIAAPYFAGFLADALLIGVRRRRVRAIVTSIPIALAVAAAGYWTWQVAIAAPGDPAQVRADLAMVADVLMPVGFALAAIAFVVRQVRSVVLIRGYRGRTTTVERTGTHLAHARDRTGSRTRTVGSGTRSRDSRASTAPAARRGLVADRV</sequence>
<dbReference type="Proteomes" id="UP000309133">
    <property type="component" value="Unassembled WGS sequence"/>
</dbReference>
<proteinExistence type="predicted"/>
<reference evidence="3 4" key="1">
    <citation type="submission" date="2019-04" db="EMBL/GenBank/DDBJ databases">
        <authorList>
            <person name="Jiang L."/>
        </authorList>
    </citation>
    <scope>NUCLEOTIDE SEQUENCE [LARGE SCALE GENOMIC DNA]</scope>
    <source>
        <strain evidence="3 4">YIM 131853</strain>
    </source>
</reference>
<keyword evidence="2" id="KW-1133">Transmembrane helix</keyword>
<name>A0A4S4FTE4_9MICO</name>
<evidence type="ECO:0000256" key="2">
    <source>
        <dbReference type="SAM" id="Phobius"/>
    </source>
</evidence>
<feature type="transmembrane region" description="Helical" evidence="2">
    <location>
        <begin position="86"/>
        <end position="106"/>
    </location>
</feature>
<organism evidence="3 4">
    <name type="scientific">Naasia lichenicola</name>
    <dbReference type="NCBI Taxonomy" id="2565933"/>
    <lineage>
        <taxon>Bacteria</taxon>
        <taxon>Bacillati</taxon>
        <taxon>Actinomycetota</taxon>
        <taxon>Actinomycetes</taxon>
        <taxon>Micrococcales</taxon>
        <taxon>Microbacteriaceae</taxon>
        <taxon>Naasia</taxon>
    </lineage>
</organism>
<feature type="region of interest" description="Disordered" evidence="1">
    <location>
        <begin position="133"/>
        <end position="172"/>
    </location>
</feature>
<keyword evidence="2" id="KW-0812">Transmembrane</keyword>
<feature type="transmembrane region" description="Helical" evidence="2">
    <location>
        <begin position="12"/>
        <end position="35"/>
    </location>
</feature>
<dbReference type="EMBL" id="SSSM01000001">
    <property type="protein sequence ID" value="THG33222.1"/>
    <property type="molecule type" value="Genomic_DNA"/>
</dbReference>
<evidence type="ECO:0000313" key="3">
    <source>
        <dbReference type="EMBL" id="THG33222.1"/>
    </source>
</evidence>
<evidence type="ECO:0000256" key="1">
    <source>
        <dbReference type="SAM" id="MobiDB-lite"/>
    </source>
</evidence>
<protein>
    <submittedName>
        <fullName evidence="3">Uncharacterized protein</fullName>
    </submittedName>
</protein>